<protein>
    <submittedName>
        <fullName evidence="4">Sulfurtransferase</fullName>
    </submittedName>
</protein>
<dbReference type="InterPro" id="IPR042072">
    <property type="entry name" value="DsrC-like_C"/>
</dbReference>
<dbReference type="Gene3D" id="3.30.1420.10">
    <property type="match status" value="1"/>
</dbReference>
<evidence type="ECO:0000313" key="5">
    <source>
        <dbReference type="Proteomes" id="UP000762676"/>
    </source>
</evidence>
<proteinExistence type="inferred from homology"/>
<evidence type="ECO:0000256" key="1">
    <source>
        <dbReference type="ARBA" id="ARBA00004496"/>
    </source>
</evidence>
<gene>
    <name evidence="4" type="ORF">ElyMa_005923800</name>
</gene>
<dbReference type="EMBL" id="BMAT01011875">
    <property type="protein sequence ID" value="GFR81382.1"/>
    <property type="molecule type" value="Genomic_DNA"/>
</dbReference>
<sequence>MGHTGRLLRFCRINGNPRKNVKLDLIKLMNILNVNEQAIPLDKEGYLKNLNDWNPEVAEALAQAVGISLTPAHWEVLNAIRDFYQTFDLSPSQRPFVKHIANTLGAEKGRSIYLLKLFPESPAKLAARIAGLPRPSNCF</sequence>
<dbReference type="PANTHER" id="PTHR37010:SF1">
    <property type="entry name" value="SULFURTRANSFERASE TUSE"/>
    <property type="match status" value="1"/>
</dbReference>
<comment type="similarity">
    <text evidence="2">Belongs to the DsrC/TusE family.</text>
</comment>
<dbReference type="AlphaFoldDB" id="A0AAV4G6P1"/>
<dbReference type="InterPro" id="IPR025526">
    <property type="entry name" value="DsrC-like_dom_sf"/>
</dbReference>
<dbReference type="Proteomes" id="UP000762676">
    <property type="component" value="Unassembled WGS sequence"/>
</dbReference>
<dbReference type="SUPFAM" id="SSF69721">
    <property type="entry name" value="DsrC, the gamma subunit of dissimilatory sulfite reductase"/>
    <property type="match status" value="1"/>
</dbReference>
<evidence type="ECO:0000256" key="2">
    <source>
        <dbReference type="ARBA" id="ARBA00005718"/>
    </source>
</evidence>
<comment type="subcellular location">
    <subcellularLocation>
        <location evidence="1">Cytoplasm</location>
    </subcellularLocation>
</comment>
<organism evidence="4 5">
    <name type="scientific">Elysia marginata</name>
    <dbReference type="NCBI Taxonomy" id="1093978"/>
    <lineage>
        <taxon>Eukaryota</taxon>
        <taxon>Metazoa</taxon>
        <taxon>Spiralia</taxon>
        <taxon>Lophotrochozoa</taxon>
        <taxon>Mollusca</taxon>
        <taxon>Gastropoda</taxon>
        <taxon>Heterobranchia</taxon>
        <taxon>Euthyneura</taxon>
        <taxon>Panpulmonata</taxon>
        <taxon>Sacoglossa</taxon>
        <taxon>Placobranchoidea</taxon>
        <taxon>Plakobranchidae</taxon>
        <taxon>Elysia</taxon>
    </lineage>
</organism>
<keyword evidence="5" id="KW-1185">Reference proteome</keyword>
<dbReference type="Pfam" id="PF04358">
    <property type="entry name" value="DsrC"/>
    <property type="match status" value="1"/>
</dbReference>
<keyword evidence="3" id="KW-0963">Cytoplasm</keyword>
<dbReference type="NCBIfam" id="TIGR03342">
    <property type="entry name" value="dsrC_tusE_dsvC"/>
    <property type="match status" value="1"/>
</dbReference>
<dbReference type="GO" id="GO:0097163">
    <property type="term" value="F:sulfur carrier activity"/>
    <property type="evidence" value="ECO:0007669"/>
    <property type="project" value="TreeGrafter"/>
</dbReference>
<dbReference type="GO" id="GO:0002143">
    <property type="term" value="P:tRNA wobble position uridine thiolation"/>
    <property type="evidence" value="ECO:0007669"/>
    <property type="project" value="TreeGrafter"/>
</dbReference>
<evidence type="ECO:0000256" key="3">
    <source>
        <dbReference type="ARBA" id="ARBA00022490"/>
    </source>
</evidence>
<reference evidence="4 5" key="1">
    <citation type="journal article" date="2021" name="Elife">
        <title>Chloroplast acquisition without the gene transfer in kleptoplastic sea slugs, Plakobranchus ocellatus.</title>
        <authorList>
            <person name="Maeda T."/>
            <person name="Takahashi S."/>
            <person name="Yoshida T."/>
            <person name="Shimamura S."/>
            <person name="Takaki Y."/>
            <person name="Nagai Y."/>
            <person name="Toyoda A."/>
            <person name="Suzuki Y."/>
            <person name="Arimoto A."/>
            <person name="Ishii H."/>
            <person name="Satoh N."/>
            <person name="Nishiyama T."/>
            <person name="Hasebe M."/>
            <person name="Maruyama T."/>
            <person name="Minagawa J."/>
            <person name="Obokata J."/>
            <person name="Shigenobu S."/>
        </authorList>
    </citation>
    <scope>NUCLEOTIDE SEQUENCE [LARGE SCALE GENOMIC DNA]</scope>
</reference>
<accession>A0AAV4G6P1</accession>
<comment type="caution">
    <text evidence="4">The sequence shown here is derived from an EMBL/GenBank/DDBJ whole genome shotgun (WGS) entry which is preliminary data.</text>
</comment>
<evidence type="ECO:0000313" key="4">
    <source>
        <dbReference type="EMBL" id="GFR81382.1"/>
    </source>
</evidence>
<dbReference type="PANTHER" id="PTHR37010">
    <property type="entry name" value="SULFURTRANSFERASE TUSE"/>
    <property type="match status" value="1"/>
</dbReference>
<dbReference type="GO" id="GO:0005737">
    <property type="term" value="C:cytoplasm"/>
    <property type="evidence" value="ECO:0007669"/>
    <property type="project" value="UniProtKB-SubCell"/>
</dbReference>
<dbReference type="InterPro" id="IPR043163">
    <property type="entry name" value="DsrC-like_N"/>
</dbReference>
<dbReference type="Gene3D" id="1.10.10.370">
    <property type="entry name" value="DsrC-like protein, C-terminal domain"/>
    <property type="match status" value="1"/>
</dbReference>
<dbReference type="InterPro" id="IPR007453">
    <property type="entry name" value="DsrC/TusE"/>
</dbReference>
<name>A0AAV4G6P1_9GAST</name>